<comment type="caution">
    <text evidence="2">The sequence shown here is derived from an EMBL/GenBank/DDBJ whole genome shotgun (WGS) entry which is preliminary data.</text>
</comment>
<sequence length="355" mass="37687">MNQVASAQPFPPTAGPGAGAGAAGLGAFINPQSSQQYSNSGSRYGAAAPSPNNYASQQASAPPQQHAGSQQHEYHGGSYQPPIASMPPMNNTLPPHFVNQQQHHPYTTGPYSQSLPAQAPPAPTSALPHLQHQFPPPSVRQSPTASPHPRQSPNAAFRQLPQQQPQPSQQTPPNKYPMAAPPLLQSPANARQATGSSTAHSPGTPQSPGSQSREQQRVVHLLDINMELLQEVHNLQAQGKGGAISAQQLAQMKGEGKQAEMASDDYVQVLRRVQANLAYLMPKAQNDSSKVPQGPAHMTPPPHMPHLQPKYDQLSELFTGWQGYDRGPSGTTSLSPQPNGGMGAVPTPAERTPPY</sequence>
<feature type="compositionally biased region" description="Polar residues" evidence="1">
    <location>
        <begin position="30"/>
        <end position="42"/>
    </location>
</feature>
<name>A0A4U0TXI2_9PEZI</name>
<protein>
    <submittedName>
        <fullName evidence="2">Uncharacterized protein</fullName>
    </submittedName>
</protein>
<accession>A0A4U0TXI2</accession>
<feature type="compositionally biased region" description="Polar residues" evidence="1">
    <location>
        <begin position="88"/>
        <end position="105"/>
    </location>
</feature>
<dbReference type="OrthoDB" id="2530523at2759"/>
<feature type="region of interest" description="Disordered" evidence="1">
    <location>
        <begin position="1"/>
        <end position="218"/>
    </location>
</feature>
<proteinExistence type="predicted"/>
<feature type="compositionally biased region" description="Low complexity" evidence="1">
    <location>
        <begin position="55"/>
        <end position="71"/>
    </location>
</feature>
<feature type="compositionally biased region" description="Low complexity" evidence="1">
    <location>
        <begin position="159"/>
        <end position="173"/>
    </location>
</feature>
<evidence type="ECO:0000313" key="3">
    <source>
        <dbReference type="Proteomes" id="UP000308549"/>
    </source>
</evidence>
<dbReference type="AlphaFoldDB" id="A0A4U0TXI2"/>
<reference evidence="2 3" key="1">
    <citation type="submission" date="2017-03" db="EMBL/GenBank/DDBJ databases">
        <title>Genomes of endolithic fungi from Antarctica.</title>
        <authorList>
            <person name="Coleine C."/>
            <person name="Masonjones S."/>
            <person name="Stajich J.E."/>
        </authorList>
    </citation>
    <scope>NUCLEOTIDE SEQUENCE [LARGE SCALE GENOMIC DNA]</scope>
    <source>
        <strain evidence="2 3">CCFEE 6315</strain>
    </source>
</reference>
<organism evidence="2 3">
    <name type="scientific">Salinomyces thailandicus</name>
    <dbReference type="NCBI Taxonomy" id="706561"/>
    <lineage>
        <taxon>Eukaryota</taxon>
        <taxon>Fungi</taxon>
        <taxon>Dikarya</taxon>
        <taxon>Ascomycota</taxon>
        <taxon>Pezizomycotina</taxon>
        <taxon>Dothideomycetes</taxon>
        <taxon>Dothideomycetidae</taxon>
        <taxon>Mycosphaerellales</taxon>
        <taxon>Teratosphaeriaceae</taxon>
        <taxon>Salinomyces</taxon>
    </lineage>
</organism>
<feature type="region of interest" description="Disordered" evidence="1">
    <location>
        <begin position="285"/>
        <end position="355"/>
    </location>
</feature>
<dbReference type="EMBL" id="NAJL01000025">
    <property type="protein sequence ID" value="TKA27054.1"/>
    <property type="molecule type" value="Genomic_DNA"/>
</dbReference>
<evidence type="ECO:0000256" key="1">
    <source>
        <dbReference type="SAM" id="MobiDB-lite"/>
    </source>
</evidence>
<keyword evidence="3" id="KW-1185">Reference proteome</keyword>
<feature type="compositionally biased region" description="Low complexity" evidence="1">
    <location>
        <begin position="201"/>
        <end position="212"/>
    </location>
</feature>
<dbReference type="Proteomes" id="UP000308549">
    <property type="component" value="Unassembled WGS sequence"/>
</dbReference>
<gene>
    <name evidence="2" type="ORF">B0A50_05245</name>
</gene>
<feature type="compositionally biased region" description="Polar residues" evidence="1">
    <location>
        <begin position="329"/>
        <end position="338"/>
    </location>
</feature>
<feature type="compositionally biased region" description="Polar residues" evidence="1">
    <location>
        <begin position="186"/>
        <end position="200"/>
    </location>
</feature>
<evidence type="ECO:0000313" key="2">
    <source>
        <dbReference type="EMBL" id="TKA27054.1"/>
    </source>
</evidence>
<feature type="compositionally biased region" description="Polar residues" evidence="1">
    <location>
        <begin position="139"/>
        <end position="154"/>
    </location>
</feature>